<dbReference type="InterPro" id="IPR006935">
    <property type="entry name" value="Helicase/UvrB_N"/>
</dbReference>
<dbReference type="RefSeq" id="WP_201328883.1">
    <property type="nucleotide sequence ID" value="NZ_AP017470.1"/>
</dbReference>
<dbReference type="GO" id="GO:0005524">
    <property type="term" value="F:ATP binding"/>
    <property type="evidence" value="ECO:0007669"/>
    <property type="project" value="InterPro"/>
</dbReference>
<sequence>MIELKNYQKEAVERLKDKVERALKSPENEIVIFQAPTGSGKTLMVSETLKKLVKEGKHGKKLSFIWISVRHLHEQSKEKLERYYEDDRLIQCSYFEDLEDRKIGENEILFLNWHSINKKDINIYVRENEHDNNLNAIIQNTKEEGRDIILIIDESHHTAKSERSKELIEVIGPKVTIEVSATPQLTENIFEIEKVLLADVKAEEMIKSEIVVNPGFLNIPGNRRKSSDELVIGEALKKREELAKLYKKEGININPLVLIQLPDKRSNLINKKDEVLRILKDKFNITEENGKLAVWLSEQKTDTLINVDKPDNEVEVLVFKQAIALGWDCPRAQILVIFRESKSFTFTIQTIGRIMRMPELKYYSHDELNKGYVFTNLPNITITEDYAKDYVTIFEAKRDNKLYKEISLSSVYLKRQRERTRLSGEFSRIFMEIAEEMNLKKRITLRPSKVVSPIIADGRIVNIDKTGEIEHKGTIDVQLNAVELQHRFDKFIANNSTPYAPVDSSDRMKTAIYRFFNEKFKMKKYDPQVQRIVLGKENVQAFVDAINLAKERYKKEIVEKLSERRERINVPKWEVPVIISYNSRYKREEKKKSIMKPFYVKKSSQPEKQFIELLEKSNKVKWWFKNGENEIKYFAVLYKDENDFEKAFYVDFIVQFTDGKIGLFDTKAGMTAKDAGPRAEGLQKYIREQNKKGKKLWGGIAIFVNGTWRYNDNEKYEYNPNDLSNWKILEI</sequence>
<feature type="domain" description="Helicase ATP-binding" evidence="1">
    <location>
        <begin position="22"/>
        <end position="201"/>
    </location>
</feature>
<organism evidence="2 3">
    <name type="scientific">Thermotomaculum hydrothermale</name>
    <dbReference type="NCBI Taxonomy" id="981385"/>
    <lineage>
        <taxon>Bacteria</taxon>
        <taxon>Pseudomonadati</taxon>
        <taxon>Acidobacteriota</taxon>
        <taxon>Holophagae</taxon>
        <taxon>Thermotomaculales</taxon>
        <taxon>Thermotomaculaceae</taxon>
        <taxon>Thermotomaculum</taxon>
    </lineage>
</organism>
<evidence type="ECO:0000313" key="2">
    <source>
        <dbReference type="EMBL" id="BBB32534.1"/>
    </source>
</evidence>
<dbReference type="PANTHER" id="PTHR47396">
    <property type="entry name" value="TYPE I RESTRICTION ENZYME ECOKI R PROTEIN"/>
    <property type="match status" value="1"/>
</dbReference>
<name>A0A7R6SY94_9BACT</name>
<dbReference type="Proteomes" id="UP000595564">
    <property type="component" value="Chromosome"/>
</dbReference>
<keyword evidence="3" id="KW-1185">Reference proteome</keyword>
<dbReference type="EC" id="3.1.21.5" evidence="2"/>
<accession>A0A7R6SY94</accession>
<gene>
    <name evidence="2" type="primary">res</name>
    <name evidence="2" type="ORF">TTHT_0983</name>
</gene>
<keyword evidence="2" id="KW-0378">Hydrolase</keyword>
<dbReference type="GO" id="GO:0003677">
    <property type="term" value="F:DNA binding"/>
    <property type="evidence" value="ECO:0007669"/>
    <property type="project" value="InterPro"/>
</dbReference>
<evidence type="ECO:0000259" key="1">
    <source>
        <dbReference type="PROSITE" id="PS51192"/>
    </source>
</evidence>
<dbReference type="KEGG" id="thyd:TTHT_0983"/>
<proteinExistence type="predicted"/>
<dbReference type="InterPro" id="IPR014001">
    <property type="entry name" value="Helicase_ATP-bd"/>
</dbReference>
<dbReference type="AlphaFoldDB" id="A0A7R6SY94"/>
<dbReference type="EMBL" id="AP017470">
    <property type="protein sequence ID" value="BBB32534.1"/>
    <property type="molecule type" value="Genomic_DNA"/>
</dbReference>
<dbReference type="Gene3D" id="3.40.50.300">
    <property type="entry name" value="P-loop containing nucleotide triphosphate hydrolases"/>
    <property type="match status" value="2"/>
</dbReference>
<dbReference type="PROSITE" id="PS51192">
    <property type="entry name" value="HELICASE_ATP_BIND_1"/>
    <property type="match status" value="1"/>
</dbReference>
<dbReference type="InterPro" id="IPR027417">
    <property type="entry name" value="P-loop_NTPase"/>
</dbReference>
<dbReference type="GO" id="GO:0005829">
    <property type="term" value="C:cytosol"/>
    <property type="evidence" value="ECO:0007669"/>
    <property type="project" value="TreeGrafter"/>
</dbReference>
<evidence type="ECO:0000313" key="3">
    <source>
        <dbReference type="Proteomes" id="UP000595564"/>
    </source>
</evidence>
<dbReference type="SMART" id="SM00487">
    <property type="entry name" value="DEXDc"/>
    <property type="match status" value="1"/>
</dbReference>
<dbReference type="InterPro" id="IPR050742">
    <property type="entry name" value="Helicase_Restrict-Modif_Enz"/>
</dbReference>
<reference evidence="2 3" key="1">
    <citation type="journal article" date="2012" name="Extremophiles">
        <title>Thermotomaculum hydrothermale gen. nov., sp. nov., a novel heterotrophic thermophile within the phylum Acidobacteria from a deep-sea hydrothermal vent chimney in the Southern Okinawa Trough.</title>
        <authorList>
            <person name="Izumi H."/>
            <person name="Nunoura T."/>
            <person name="Miyazaki M."/>
            <person name="Mino S."/>
            <person name="Toki T."/>
            <person name="Takai K."/>
            <person name="Sako Y."/>
            <person name="Sawabe T."/>
            <person name="Nakagawa S."/>
        </authorList>
    </citation>
    <scope>NUCLEOTIDE SEQUENCE [LARGE SCALE GENOMIC DNA]</scope>
    <source>
        <strain evidence="2 3">AC55</strain>
    </source>
</reference>
<dbReference type="CDD" id="cd18785">
    <property type="entry name" value="SF2_C"/>
    <property type="match status" value="1"/>
</dbReference>
<dbReference type="GO" id="GO:0015668">
    <property type="term" value="F:type III site-specific deoxyribonuclease activity"/>
    <property type="evidence" value="ECO:0007669"/>
    <property type="project" value="UniProtKB-EC"/>
</dbReference>
<dbReference type="Pfam" id="PF04851">
    <property type="entry name" value="ResIII"/>
    <property type="match status" value="1"/>
</dbReference>
<dbReference type="SUPFAM" id="SSF52540">
    <property type="entry name" value="P-loop containing nucleoside triphosphate hydrolases"/>
    <property type="match status" value="2"/>
</dbReference>
<dbReference type="PANTHER" id="PTHR47396:SF1">
    <property type="entry name" value="ATP-DEPENDENT HELICASE IRC3-RELATED"/>
    <property type="match status" value="1"/>
</dbReference>
<protein>
    <submittedName>
        <fullName evidence="2">Type III restriction enzyme</fullName>
        <ecNumber evidence="2">3.1.21.5</ecNumber>
    </submittedName>
</protein>